<dbReference type="PANTHER" id="PTHR32444">
    <property type="entry name" value="BULB-TYPE LECTIN DOMAIN-CONTAINING PROTEIN"/>
    <property type="match status" value="1"/>
</dbReference>
<keyword evidence="14" id="KW-0472">Membrane</keyword>
<evidence type="ECO:0000256" key="12">
    <source>
        <dbReference type="ARBA" id="ARBA00048679"/>
    </source>
</evidence>
<comment type="catalytic activity">
    <reaction evidence="11 13">
        <text>L-threonyl-[protein] + ATP = O-phospho-L-threonyl-[protein] + ADP + H(+)</text>
        <dbReference type="Rhea" id="RHEA:46608"/>
        <dbReference type="Rhea" id="RHEA-COMP:11060"/>
        <dbReference type="Rhea" id="RHEA-COMP:11605"/>
        <dbReference type="ChEBI" id="CHEBI:15378"/>
        <dbReference type="ChEBI" id="CHEBI:30013"/>
        <dbReference type="ChEBI" id="CHEBI:30616"/>
        <dbReference type="ChEBI" id="CHEBI:61977"/>
        <dbReference type="ChEBI" id="CHEBI:456216"/>
        <dbReference type="EC" id="2.7.11.1"/>
    </reaction>
</comment>
<dbReference type="PROSITE" id="PS50948">
    <property type="entry name" value="PAN"/>
    <property type="match status" value="1"/>
</dbReference>
<name>A0AAV8TC10_9ROSI</name>
<dbReference type="EMBL" id="JAIWQS010000005">
    <property type="protein sequence ID" value="KAJ8763695.1"/>
    <property type="molecule type" value="Genomic_DNA"/>
</dbReference>
<evidence type="ECO:0000256" key="9">
    <source>
        <dbReference type="ARBA" id="ARBA00023170"/>
    </source>
</evidence>
<dbReference type="SMART" id="SM00220">
    <property type="entry name" value="S_TKc"/>
    <property type="match status" value="1"/>
</dbReference>
<dbReference type="PIRSF" id="PIRSF000641">
    <property type="entry name" value="SRK"/>
    <property type="match status" value="1"/>
</dbReference>
<keyword evidence="14" id="KW-1133">Transmembrane helix</keyword>
<feature type="domain" description="Protein kinase" evidence="16">
    <location>
        <begin position="505"/>
        <end position="742"/>
    </location>
</feature>
<keyword evidence="4 15" id="KW-0732">Signal</keyword>
<dbReference type="Gene3D" id="3.50.4.10">
    <property type="entry name" value="Hepatocyte Growth Factor"/>
    <property type="match status" value="1"/>
</dbReference>
<evidence type="ECO:0000259" key="18">
    <source>
        <dbReference type="PROSITE" id="PS50948"/>
    </source>
</evidence>
<evidence type="ECO:0000256" key="3">
    <source>
        <dbReference type="ARBA" id="ARBA00022679"/>
    </source>
</evidence>
<evidence type="ECO:0000256" key="6">
    <source>
        <dbReference type="ARBA" id="ARBA00022777"/>
    </source>
</evidence>
<evidence type="ECO:0000256" key="5">
    <source>
        <dbReference type="ARBA" id="ARBA00022741"/>
    </source>
</evidence>
<feature type="chain" id="PRO_5043339363" description="Receptor-like serine/threonine-protein kinase" evidence="15">
    <location>
        <begin position="23"/>
        <end position="775"/>
    </location>
</feature>
<dbReference type="GO" id="GO:0004674">
    <property type="term" value="F:protein serine/threonine kinase activity"/>
    <property type="evidence" value="ECO:0007669"/>
    <property type="project" value="UniProtKB-KW"/>
</dbReference>
<dbReference type="Pfam" id="PF00954">
    <property type="entry name" value="S_locus_glycop"/>
    <property type="match status" value="1"/>
</dbReference>
<keyword evidence="3 13" id="KW-0808">Transferase</keyword>
<dbReference type="EC" id="2.7.11.1" evidence="13"/>
<comment type="catalytic activity">
    <reaction evidence="12 13">
        <text>L-seryl-[protein] + ATP = O-phospho-L-seryl-[protein] + ADP + H(+)</text>
        <dbReference type="Rhea" id="RHEA:17989"/>
        <dbReference type="Rhea" id="RHEA-COMP:9863"/>
        <dbReference type="Rhea" id="RHEA-COMP:11604"/>
        <dbReference type="ChEBI" id="CHEBI:15378"/>
        <dbReference type="ChEBI" id="CHEBI:29999"/>
        <dbReference type="ChEBI" id="CHEBI:30616"/>
        <dbReference type="ChEBI" id="CHEBI:83421"/>
        <dbReference type="ChEBI" id="CHEBI:456216"/>
        <dbReference type="EC" id="2.7.11.1"/>
    </reaction>
</comment>
<reference evidence="19 20" key="1">
    <citation type="submission" date="2021-09" db="EMBL/GenBank/DDBJ databases">
        <title>Genomic insights and catalytic innovation underlie evolution of tropane alkaloids biosynthesis.</title>
        <authorList>
            <person name="Wang Y.-J."/>
            <person name="Tian T."/>
            <person name="Huang J.-P."/>
            <person name="Huang S.-X."/>
        </authorList>
    </citation>
    <scope>NUCLEOTIDE SEQUENCE [LARGE SCALE GENOMIC DNA]</scope>
    <source>
        <strain evidence="19">KIB-2018</strain>
        <tissue evidence="19">Leaf</tissue>
    </source>
</reference>
<dbReference type="Gene3D" id="3.30.200.20">
    <property type="entry name" value="Phosphorylase Kinase, domain 1"/>
    <property type="match status" value="1"/>
</dbReference>
<dbReference type="SMART" id="SM00108">
    <property type="entry name" value="B_lectin"/>
    <property type="match status" value="1"/>
</dbReference>
<evidence type="ECO:0000256" key="8">
    <source>
        <dbReference type="ARBA" id="ARBA00023157"/>
    </source>
</evidence>
<dbReference type="FunFam" id="3.50.4.10:FF:000002">
    <property type="entry name" value="G-type lectin S-receptor-like serine/threonine-protein kinase"/>
    <property type="match status" value="1"/>
</dbReference>
<dbReference type="InterPro" id="IPR001245">
    <property type="entry name" value="Ser-Thr/Tyr_kinase_cat_dom"/>
</dbReference>
<feature type="transmembrane region" description="Helical" evidence="14">
    <location>
        <begin position="441"/>
        <end position="464"/>
    </location>
</feature>
<feature type="domain" description="Apple" evidence="18">
    <location>
        <begin position="341"/>
        <end position="422"/>
    </location>
</feature>
<keyword evidence="14" id="KW-0812">Transmembrane</keyword>
<dbReference type="AlphaFoldDB" id="A0AAV8TC10"/>
<dbReference type="Gene3D" id="2.90.10.10">
    <property type="entry name" value="Bulb-type lectin domain"/>
    <property type="match status" value="1"/>
</dbReference>
<evidence type="ECO:0000256" key="7">
    <source>
        <dbReference type="ARBA" id="ARBA00022840"/>
    </source>
</evidence>
<evidence type="ECO:0000259" key="17">
    <source>
        <dbReference type="PROSITE" id="PS50927"/>
    </source>
</evidence>
<dbReference type="Proteomes" id="UP001159364">
    <property type="component" value="Linkage Group LG05"/>
</dbReference>
<protein>
    <recommendedName>
        <fullName evidence="13">Receptor-like serine/threonine-protein kinase</fullName>
        <ecNumber evidence="13">2.7.11.1</ecNumber>
    </recommendedName>
</protein>
<keyword evidence="20" id="KW-1185">Reference proteome</keyword>
<dbReference type="PANTHER" id="PTHR32444:SF183">
    <property type="entry name" value="APPLE DOMAIN-CONTAINING PROTEIN"/>
    <property type="match status" value="1"/>
</dbReference>
<feature type="domain" description="Bulb-type lectin" evidence="17">
    <location>
        <begin position="23"/>
        <end position="146"/>
    </location>
</feature>
<organism evidence="19 20">
    <name type="scientific">Erythroxylum novogranatense</name>
    <dbReference type="NCBI Taxonomy" id="1862640"/>
    <lineage>
        <taxon>Eukaryota</taxon>
        <taxon>Viridiplantae</taxon>
        <taxon>Streptophyta</taxon>
        <taxon>Embryophyta</taxon>
        <taxon>Tracheophyta</taxon>
        <taxon>Spermatophyta</taxon>
        <taxon>Magnoliopsida</taxon>
        <taxon>eudicotyledons</taxon>
        <taxon>Gunneridae</taxon>
        <taxon>Pentapetalae</taxon>
        <taxon>rosids</taxon>
        <taxon>fabids</taxon>
        <taxon>Malpighiales</taxon>
        <taxon>Erythroxylaceae</taxon>
        <taxon>Erythroxylum</taxon>
    </lineage>
</organism>
<keyword evidence="7 13" id="KW-0067">ATP-binding</keyword>
<dbReference type="InterPro" id="IPR008271">
    <property type="entry name" value="Ser/Thr_kinase_AS"/>
</dbReference>
<evidence type="ECO:0000256" key="2">
    <source>
        <dbReference type="ARBA" id="ARBA00022553"/>
    </source>
</evidence>
<evidence type="ECO:0000256" key="15">
    <source>
        <dbReference type="SAM" id="SignalP"/>
    </source>
</evidence>
<dbReference type="InterPro" id="IPR001480">
    <property type="entry name" value="Bulb-type_lectin_dom"/>
</dbReference>
<evidence type="ECO:0000259" key="16">
    <source>
        <dbReference type="PROSITE" id="PS50011"/>
    </source>
</evidence>
<evidence type="ECO:0000313" key="19">
    <source>
        <dbReference type="EMBL" id="KAJ8763695.1"/>
    </source>
</evidence>
<proteinExistence type="inferred from homology"/>
<dbReference type="SUPFAM" id="SSF56112">
    <property type="entry name" value="Protein kinase-like (PK-like)"/>
    <property type="match status" value="1"/>
</dbReference>
<dbReference type="PROSITE" id="PS50927">
    <property type="entry name" value="BULB_LECTIN"/>
    <property type="match status" value="1"/>
</dbReference>
<dbReference type="InterPro" id="IPR000719">
    <property type="entry name" value="Prot_kinase_dom"/>
</dbReference>
<accession>A0AAV8TC10</accession>
<keyword evidence="10" id="KW-0325">Glycoprotein</keyword>
<keyword evidence="1 13" id="KW-0723">Serine/threonine-protein kinase</keyword>
<dbReference type="InterPro" id="IPR003609">
    <property type="entry name" value="Pan_app"/>
</dbReference>
<dbReference type="FunFam" id="3.30.200.20:FF:000195">
    <property type="entry name" value="G-type lectin S-receptor-like serine/threonine-protein kinase"/>
    <property type="match status" value="1"/>
</dbReference>
<dbReference type="PROSITE" id="PS50011">
    <property type="entry name" value="PROTEIN_KINASE_DOM"/>
    <property type="match status" value="1"/>
</dbReference>
<keyword evidence="2" id="KW-0597">Phosphoprotein</keyword>
<evidence type="ECO:0000313" key="20">
    <source>
        <dbReference type="Proteomes" id="UP001159364"/>
    </source>
</evidence>
<dbReference type="SMART" id="SM00473">
    <property type="entry name" value="PAN_AP"/>
    <property type="match status" value="1"/>
</dbReference>
<evidence type="ECO:0000256" key="1">
    <source>
        <dbReference type="ARBA" id="ARBA00022527"/>
    </source>
</evidence>
<dbReference type="InterPro" id="IPR011009">
    <property type="entry name" value="Kinase-like_dom_sf"/>
</dbReference>
<comment type="similarity">
    <text evidence="13">Belongs to the protein kinase superfamily. Ser/Thr protein kinase family.</text>
</comment>
<evidence type="ECO:0000256" key="14">
    <source>
        <dbReference type="SAM" id="Phobius"/>
    </source>
</evidence>
<evidence type="ECO:0000256" key="10">
    <source>
        <dbReference type="ARBA" id="ARBA00023180"/>
    </source>
</evidence>
<dbReference type="CDD" id="cd01098">
    <property type="entry name" value="PAN_AP_plant"/>
    <property type="match status" value="1"/>
</dbReference>
<keyword evidence="8" id="KW-1015">Disulfide bond</keyword>
<keyword evidence="6 13" id="KW-0418">Kinase</keyword>
<dbReference type="CDD" id="cd00028">
    <property type="entry name" value="B_lectin"/>
    <property type="match status" value="1"/>
</dbReference>
<evidence type="ECO:0000256" key="11">
    <source>
        <dbReference type="ARBA" id="ARBA00047899"/>
    </source>
</evidence>
<dbReference type="InterPro" id="IPR000858">
    <property type="entry name" value="S_locus_glycoprot_dom"/>
</dbReference>
<feature type="signal peptide" evidence="15">
    <location>
        <begin position="1"/>
        <end position="22"/>
    </location>
</feature>
<evidence type="ECO:0000256" key="13">
    <source>
        <dbReference type="PIRNR" id="PIRNR000641"/>
    </source>
</evidence>
<dbReference type="GO" id="GO:0005524">
    <property type="term" value="F:ATP binding"/>
    <property type="evidence" value="ECO:0007669"/>
    <property type="project" value="UniProtKB-KW"/>
</dbReference>
<keyword evidence="9" id="KW-0675">Receptor</keyword>
<keyword evidence="5 13" id="KW-0547">Nucleotide-binding</keyword>
<dbReference type="InterPro" id="IPR024171">
    <property type="entry name" value="SRK-like_kinase"/>
</dbReference>
<comment type="caution">
    <text evidence="19">The sequence shown here is derived from an EMBL/GenBank/DDBJ whole genome shotgun (WGS) entry which is preliminary data.</text>
</comment>
<dbReference type="FunFam" id="1.10.510.10:FF:001023">
    <property type="entry name" value="Os07g0541700 protein"/>
    <property type="match status" value="1"/>
</dbReference>
<dbReference type="GO" id="GO:0048544">
    <property type="term" value="P:recognition of pollen"/>
    <property type="evidence" value="ECO:0007669"/>
    <property type="project" value="InterPro"/>
</dbReference>
<evidence type="ECO:0000256" key="4">
    <source>
        <dbReference type="ARBA" id="ARBA00022729"/>
    </source>
</evidence>
<dbReference type="FunFam" id="2.90.10.10:FF:000004">
    <property type="entry name" value="G-type lectin S-receptor-like serine/threonine-protein kinase"/>
    <property type="match status" value="1"/>
</dbReference>
<dbReference type="Pfam" id="PF01453">
    <property type="entry name" value="B_lectin"/>
    <property type="match status" value="1"/>
</dbReference>
<dbReference type="Gene3D" id="1.10.510.10">
    <property type="entry name" value="Transferase(Phosphotransferase) domain 1"/>
    <property type="match status" value="1"/>
</dbReference>
<dbReference type="Pfam" id="PF08276">
    <property type="entry name" value="PAN_2"/>
    <property type="match status" value="1"/>
</dbReference>
<gene>
    <name evidence="19" type="ORF">K2173_003167</name>
</gene>
<sequence length="775" mass="87351">MDDVYKLVFSFSFLFIVKTSSAADIMNATQSIRDGEALVSAGRTFRLGFFSPGSSGKRYLGISFNLLSDMTVVWVANREAPLDESSGPGVLEVTSKGKIVLLNSSRSIIWSSNASTCAKKPILKILDSGNLIVKNEGDNDTDINFLWQSFDHPGNTLLPGMKLGRNTKTGIDRSLVSWKTTEDPSPGNYIYGVDLGGYPELVMRENGIEQYRPGPWNGISFSGTPQLTPNHIYRYEFVFKDEEIYYQYLLIDTSIITKCVLSPTGLLQRFIIGDQTTSWFLYLTFQVDNCDRYGLCGPYGSCNINNSPVCDCLEGFVPKKKDEWDKLKYSDGCVRKTTLNCSSDGFRMYSGVKLPETRNSWYNKSMSLKECENMCRINCSCSAYANSDIRGEGSGCFLWFNDLIDMRELPVKGQVIYIRMAKSEIDLASIKAKSKGKKQRIVAIISSVLSATLLLGVARLVFWFSRKRQQNASMLSRKTNELQEGNCQDLPVFDLNSIASATNNFSVVNKLGEGGFGPVYKVILRDGHEIAVKRLSKDSRQGHNEFKNEVVHIAKLQHRNLVKLLGCCIEANETLLIYEFMPNKSLDFFIFDETRSRILNWPKRYHIINGIARGLLYLHQDSRLRIIHRDLKVSNILLDYEMNPKFQTLARLEVLEEAKAKQIQRRSFEHNGIYSINRDIFGFGVMVLEIVSGKKSRGFTTTITNNLLGHVKAVHIGTLCATKPQDRPTMSSMVLVLGGEAVCLDLKLPGYFNEREINGEAPRRLMSSIFHCFAR</sequence>
<dbReference type="PROSITE" id="PS00108">
    <property type="entry name" value="PROTEIN_KINASE_ST"/>
    <property type="match status" value="1"/>
</dbReference>
<dbReference type="InterPro" id="IPR036426">
    <property type="entry name" value="Bulb-type_lectin_dom_sf"/>
</dbReference>
<dbReference type="SUPFAM" id="SSF51110">
    <property type="entry name" value="alpha-D-mannose-specific plant lectins"/>
    <property type="match status" value="1"/>
</dbReference>
<dbReference type="Pfam" id="PF07714">
    <property type="entry name" value="PK_Tyr_Ser-Thr"/>
    <property type="match status" value="1"/>
</dbReference>